<evidence type="ECO:0008006" key="4">
    <source>
        <dbReference type="Google" id="ProtNLM"/>
    </source>
</evidence>
<protein>
    <recommendedName>
        <fullName evidence="4">DUF3278 domain-containing protein</fullName>
    </recommendedName>
</protein>
<dbReference type="STRING" id="1122159.SAMN02745246_02116"/>
<dbReference type="EMBL" id="QOVL01000008">
    <property type="protein sequence ID" value="RXG29868.1"/>
    <property type="molecule type" value="Genomic_DNA"/>
</dbReference>
<evidence type="ECO:0000256" key="1">
    <source>
        <dbReference type="SAM" id="Phobius"/>
    </source>
</evidence>
<dbReference type="RefSeq" id="WP_073099193.1">
    <property type="nucleotide sequence ID" value="NZ_QOVL01000008.1"/>
</dbReference>
<name>A0A4Q0PLE1_9FLAO</name>
<proteinExistence type="predicted"/>
<dbReference type="AlphaFoldDB" id="A0A4Q0PLE1"/>
<dbReference type="Proteomes" id="UP000290608">
    <property type="component" value="Unassembled WGS sequence"/>
</dbReference>
<gene>
    <name evidence="2" type="ORF">DSL99_1921</name>
</gene>
<keyword evidence="1" id="KW-0472">Membrane</keyword>
<reference evidence="2 3" key="1">
    <citation type="submission" date="2018-07" db="EMBL/GenBank/DDBJ databases">
        <title>Leeuwenhoekiella genomics.</title>
        <authorList>
            <person name="Tahon G."/>
            <person name="Willems A."/>
        </authorList>
    </citation>
    <scope>NUCLEOTIDE SEQUENCE [LARGE SCALE GENOMIC DNA]</scope>
    <source>
        <strain evidence="2 3">LMG 1345</strain>
    </source>
</reference>
<feature type="transmembrane region" description="Helical" evidence="1">
    <location>
        <begin position="37"/>
        <end position="56"/>
    </location>
</feature>
<feature type="transmembrane region" description="Helical" evidence="1">
    <location>
        <begin position="147"/>
        <end position="168"/>
    </location>
</feature>
<feature type="transmembrane region" description="Helical" evidence="1">
    <location>
        <begin position="115"/>
        <end position="135"/>
    </location>
</feature>
<organism evidence="2 3">
    <name type="scientific">Leeuwenhoekiella marinoflava</name>
    <dbReference type="NCBI Taxonomy" id="988"/>
    <lineage>
        <taxon>Bacteria</taxon>
        <taxon>Pseudomonadati</taxon>
        <taxon>Bacteroidota</taxon>
        <taxon>Flavobacteriia</taxon>
        <taxon>Flavobacteriales</taxon>
        <taxon>Flavobacteriaceae</taxon>
        <taxon>Leeuwenhoekiella</taxon>
    </lineage>
</organism>
<sequence>MEHDELTPLWKLQQPEFDADSLKALIGKAKKQRSTQWVGIIVMSLTVVILAVYALTFARSQWNAFSTGLSLMIGSLVFRVVLEGMTRYRKEQHLIRLSPQDFQNYLHKYYRQRRLIHFAITPLCFAVYSYGFYLLLPYFKTAFSSGFYQYLLISGWISILAILILVIYKMRVELRFLKEIQK</sequence>
<evidence type="ECO:0000313" key="3">
    <source>
        <dbReference type="Proteomes" id="UP000290608"/>
    </source>
</evidence>
<keyword evidence="1" id="KW-1133">Transmembrane helix</keyword>
<evidence type="ECO:0000313" key="2">
    <source>
        <dbReference type="EMBL" id="RXG29868.1"/>
    </source>
</evidence>
<accession>A0A4Q0PLE1</accession>
<feature type="transmembrane region" description="Helical" evidence="1">
    <location>
        <begin position="62"/>
        <end position="82"/>
    </location>
</feature>
<keyword evidence="1" id="KW-0812">Transmembrane</keyword>
<comment type="caution">
    <text evidence="2">The sequence shown here is derived from an EMBL/GenBank/DDBJ whole genome shotgun (WGS) entry which is preliminary data.</text>
</comment>